<reference evidence="8 13" key="3">
    <citation type="submission" date="2018-06" db="EMBL/GenBank/DDBJ databases">
        <authorList>
            <consortium name="Pathogen Informatics"/>
            <person name="Doyle S."/>
        </authorList>
    </citation>
    <scope>NUCLEOTIDE SEQUENCE [LARGE SCALE GENOMIC DNA]</scope>
    <source>
        <strain evidence="8 13">4028STDY6275292</strain>
    </source>
</reference>
<dbReference type="PANTHER" id="PTHR30461">
    <property type="entry name" value="DNA-INVERTASE FROM LAMBDOID PROPHAGE"/>
    <property type="match status" value="1"/>
</dbReference>
<dbReference type="Proteomes" id="UP000187708">
    <property type="component" value="Unassembled WGS sequence"/>
</dbReference>
<dbReference type="GO" id="GO:0000150">
    <property type="term" value="F:DNA strand exchange activity"/>
    <property type="evidence" value="ECO:0007669"/>
    <property type="project" value="InterPro"/>
</dbReference>
<evidence type="ECO:0000256" key="1">
    <source>
        <dbReference type="ARBA" id="ARBA00023125"/>
    </source>
</evidence>
<dbReference type="EMBL" id="CP019689">
    <property type="protein sequence ID" value="ARS07629.1"/>
    <property type="molecule type" value="Genomic_DNA"/>
</dbReference>
<dbReference type="EMBL" id="UDYI01000240">
    <property type="protein sequence ID" value="SRR28370.1"/>
    <property type="molecule type" value="Genomic_DNA"/>
</dbReference>
<evidence type="ECO:0000313" key="10">
    <source>
        <dbReference type="Proteomes" id="UP000187708"/>
    </source>
</evidence>
<dbReference type="InterPro" id="IPR036162">
    <property type="entry name" value="Resolvase-like_N_sf"/>
</dbReference>
<dbReference type="EMBL" id="FTSV01000093">
    <property type="protein sequence ID" value="SIX86563.1"/>
    <property type="molecule type" value="Genomic_DNA"/>
</dbReference>
<protein>
    <submittedName>
        <fullName evidence="7">Bacteriophage protein</fullName>
    </submittedName>
</protein>
<keyword evidence="2" id="KW-0233">DNA recombination</keyword>
<dbReference type="CDD" id="cd00338">
    <property type="entry name" value="Ser_Recombinase"/>
    <property type="match status" value="1"/>
</dbReference>
<dbReference type="AlphaFoldDB" id="A0A0I2A7Q5"/>
<evidence type="ECO:0000313" key="8">
    <source>
        <dbReference type="EMBL" id="SRR28370.1"/>
    </source>
</evidence>
<dbReference type="Proteomes" id="UP000188006">
    <property type="component" value="Unassembled WGS sequence"/>
</dbReference>
<dbReference type="PROSITE" id="PS51736">
    <property type="entry name" value="RECOMBINASES_3"/>
    <property type="match status" value="1"/>
</dbReference>
<evidence type="ECO:0000259" key="3">
    <source>
        <dbReference type="PROSITE" id="PS51736"/>
    </source>
</evidence>
<dbReference type="Proteomes" id="UP000045991">
    <property type="component" value="Unassembled WGS sequence"/>
</dbReference>
<evidence type="ECO:0000313" key="9">
    <source>
        <dbReference type="Proteomes" id="UP000045991"/>
    </source>
</evidence>
<sequence>MKLLVTYIRWSTKEQDSGDSLRRQTNLIDAFYSKHKNDYYLLPAHRYVDKGKSGFHQQHKNQGSDFRRMFENVMSGAIPEGSLIVVENFDRFSRADIDTAIDDVRQILRKGVSILTLGDGELYDKSALTDPVKLIRLAP</sequence>
<keyword evidence="1" id="KW-0238">DNA-binding</keyword>
<dbReference type="Gene3D" id="3.40.50.1390">
    <property type="entry name" value="Resolvase, N-terminal catalytic domain"/>
    <property type="match status" value="1"/>
</dbReference>
<dbReference type="RefSeq" id="WP_000772142.1">
    <property type="nucleotide sequence ID" value="NZ_CATNOA010000221.1"/>
</dbReference>
<evidence type="ECO:0000313" key="13">
    <source>
        <dbReference type="Proteomes" id="UP000251393"/>
    </source>
</evidence>
<dbReference type="PANTHER" id="PTHR30461:SF2">
    <property type="entry name" value="SERINE RECOMBINASE PINE-RELATED"/>
    <property type="match status" value="1"/>
</dbReference>
<dbReference type="Pfam" id="PF00239">
    <property type="entry name" value="Resolvase"/>
    <property type="match status" value="1"/>
</dbReference>
<dbReference type="EMBL" id="CWXZ01000241">
    <property type="protein sequence ID" value="CSL08234.1"/>
    <property type="molecule type" value="Genomic_DNA"/>
</dbReference>
<proteinExistence type="predicted"/>
<name>A0A0I2A7Q5_SHISO</name>
<dbReference type="GO" id="GO:0003677">
    <property type="term" value="F:DNA binding"/>
    <property type="evidence" value="ECO:0007669"/>
    <property type="project" value="UniProtKB-KW"/>
</dbReference>
<reference evidence="10 11" key="1">
    <citation type="submission" date="2017-01" db="EMBL/GenBank/DDBJ databases">
        <authorList>
            <consortium name="Pathogen Informatics"/>
        </authorList>
    </citation>
    <scope>NUCLEOTIDE SEQUENCE [LARGE SCALE GENOMIC DNA]</scope>
    <source>
        <strain evidence="5 9">20352044</strain>
        <strain evidence="6 10">2090STDY5461769</strain>
        <strain evidence="7">Sh1405</strain>
        <strain evidence="11">sh1405</strain>
    </source>
</reference>
<reference evidence="4 12" key="2">
    <citation type="submission" date="2017-02" db="EMBL/GenBank/DDBJ databases">
        <authorList>
            <person name="Svab D."/>
            <person name="Balint B."/>
            <person name="Maroti G."/>
            <person name="Vasarhelyi B."/>
            <person name="Horvath B."/>
            <person name="Toth I."/>
        </authorList>
    </citation>
    <scope>NUCLEOTIDE SEQUENCE [LARGE SCALE GENOMIC DNA]</scope>
    <source>
        <strain evidence="4">75/02</strain>
    </source>
</reference>
<evidence type="ECO:0000313" key="7">
    <source>
        <dbReference type="EMBL" id="SJH63654.1"/>
    </source>
</evidence>
<dbReference type="Proteomes" id="UP000251393">
    <property type="component" value="Unassembled WGS sequence"/>
</dbReference>
<evidence type="ECO:0000313" key="4">
    <source>
        <dbReference type="EMBL" id="ARS07629.1"/>
    </source>
</evidence>
<accession>A0A0I2A7Q5</accession>
<feature type="domain" description="Resolvase/invertase-type recombinase catalytic" evidence="3">
    <location>
        <begin position="3"/>
        <end position="139"/>
    </location>
</feature>
<dbReference type="SUPFAM" id="SSF53041">
    <property type="entry name" value="Resolvase-like"/>
    <property type="match status" value="1"/>
</dbReference>
<evidence type="ECO:0000313" key="6">
    <source>
        <dbReference type="EMBL" id="SIX86563.1"/>
    </source>
</evidence>
<dbReference type="InterPro" id="IPR006119">
    <property type="entry name" value="Resolv_N"/>
</dbReference>
<dbReference type="EMBL" id="FUBI01000225">
    <property type="protein sequence ID" value="SJH63654.1"/>
    <property type="molecule type" value="Genomic_DNA"/>
</dbReference>
<evidence type="ECO:0000313" key="5">
    <source>
        <dbReference type="EMBL" id="CSL08234.1"/>
    </source>
</evidence>
<evidence type="ECO:0000313" key="12">
    <source>
        <dbReference type="Proteomes" id="UP000194501"/>
    </source>
</evidence>
<dbReference type="InterPro" id="IPR050639">
    <property type="entry name" value="SSR_resolvase"/>
</dbReference>
<dbReference type="SMART" id="SM00857">
    <property type="entry name" value="Resolvase"/>
    <property type="match status" value="1"/>
</dbReference>
<evidence type="ECO:0000256" key="2">
    <source>
        <dbReference type="ARBA" id="ARBA00023172"/>
    </source>
</evidence>
<organism evidence="7 11">
    <name type="scientific">Shigella sonnei</name>
    <dbReference type="NCBI Taxonomy" id="624"/>
    <lineage>
        <taxon>Bacteria</taxon>
        <taxon>Pseudomonadati</taxon>
        <taxon>Pseudomonadota</taxon>
        <taxon>Gammaproteobacteria</taxon>
        <taxon>Enterobacterales</taxon>
        <taxon>Enterobacteriaceae</taxon>
        <taxon>Shigella</taxon>
    </lineage>
</organism>
<dbReference type="Proteomes" id="UP000194501">
    <property type="component" value="Chromosome"/>
</dbReference>
<gene>
    <name evidence="4" type="ORF">BZ172_21655</name>
    <name evidence="5" type="ORF">ERS428554_04651</name>
    <name evidence="7" type="ORF">SAMEA1569760_04349</name>
    <name evidence="6" type="ORF">SAMEA2054241_02824</name>
    <name evidence="8" type="ORF">SAMEA3710766_04549</name>
</gene>
<evidence type="ECO:0000313" key="11">
    <source>
        <dbReference type="Proteomes" id="UP000188006"/>
    </source>
</evidence>